<keyword evidence="2" id="KW-0732">Signal</keyword>
<evidence type="ECO:0000256" key="2">
    <source>
        <dbReference type="SAM" id="SignalP"/>
    </source>
</evidence>
<keyword evidence="4" id="KW-1185">Reference proteome</keyword>
<dbReference type="Pfam" id="PF21376">
    <property type="entry name" value="TOR1A_C"/>
    <property type="match status" value="1"/>
</dbReference>
<sequence>MLKTRFNYIILFCLLCSNHVFSEIITVSLIGAAVATSGLFGWNSIKSQTYCRFKECCDEKYIHFDLDKLGQSFSQRMYGQPLVNEITNILKAHKEGLYDKEKKNKKALVLSLHGWSGVGKNYAANMIAEAIFQKGIESQYVKVFMGKKDFDCTNIQETRNKLIAEVNEIVKSCPTSLIVFDEIHEMCPSILDAIKPMLDHHHAVDGVDYRNSIFIFISNIGGKEIAMNLLDLYGQGIKRNEVDFHNFEPIIRRISYSSGGFEKSSTIAQHLIDHYIPFLPLEQQHVEMCALAEFRNHGIYHPTEEMMADALSVITYGPTEEQPIFANNGCKRFTKQVPYVIQKHKNNL</sequence>
<dbReference type="PANTHER" id="PTHR10760">
    <property type="entry name" value="TORSIN"/>
    <property type="match status" value="1"/>
</dbReference>
<dbReference type="InterPro" id="IPR001270">
    <property type="entry name" value="ClpA/B"/>
</dbReference>
<dbReference type="GeneID" id="112055418"/>
<feature type="chain" id="PRO_5045468176" evidence="2">
    <location>
        <begin position="23"/>
        <end position="348"/>
    </location>
</feature>
<dbReference type="InterPro" id="IPR003593">
    <property type="entry name" value="AAA+_ATPase"/>
</dbReference>
<feature type="domain" description="AAA+ ATPase" evidence="3">
    <location>
        <begin position="106"/>
        <end position="248"/>
    </location>
</feature>
<protein>
    <submittedName>
        <fullName evidence="5">Torsin-1A</fullName>
    </submittedName>
</protein>
<proteinExistence type="inferred from homology"/>
<evidence type="ECO:0000256" key="1">
    <source>
        <dbReference type="ARBA" id="ARBA00006235"/>
    </source>
</evidence>
<name>A0ABM3M7W7_BICAN</name>
<accession>A0ABM3M7W7</accession>
<evidence type="ECO:0000313" key="4">
    <source>
        <dbReference type="Proteomes" id="UP001652582"/>
    </source>
</evidence>
<dbReference type="Pfam" id="PF06309">
    <property type="entry name" value="Torsin"/>
    <property type="match status" value="1"/>
</dbReference>
<dbReference type="RefSeq" id="XP_052747522.1">
    <property type="nucleotide sequence ID" value="XM_052891562.1"/>
</dbReference>
<dbReference type="InterPro" id="IPR027417">
    <property type="entry name" value="P-loop_NTPase"/>
</dbReference>
<evidence type="ECO:0000259" key="3">
    <source>
        <dbReference type="SMART" id="SM00382"/>
    </source>
</evidence>
<dbReference type="InterPro" id="IPR049337">
    <property type="entry name" value="TOR1A_C"/>
</dbReference>
<dbReference type="Proteomes" id="UP001652582">
    <property type="component" value="Chromosome 4"/>
</dbReference>
<comment type="similarity">
    <text evidence="1">Belongs to the ClpA/ClpB family. Torsin subfamily.</text>
</comment>
<dbReference type="PRINTS" id="PR00300">
    <property type="entry name" value="CLPPROTEASEA"/>
</dbReference>
<evidence type="ECO:0000313" key="5">
    <source>
        <dbReference type="RefSeq" id="XP_052747522.1"/>
    </source>
</evidence>
<organism evidence="4 5">
    <name type="scientific">Bicyclus anynana</name>
    <name type="common">Squinting bush brown butterfly</name>
    <dbReference type="NCBI Taxonomy" id="110368"/>
    <lineage>
        <taxon>Eukaryota</taxon>
        <taxon>Metazoa</taxon>
        <taxon>Ecdysozoa</taxon>
        <taxon>Arthropoda</taxon>
        <taxon>Hexapoda</taxon>
        <taxon>Insecta</taxon>
        <taxon>Pterygota</taxon>
        <taxon>Neoptera</taxon>
        <taxon>Endopterygota</taxon>
        <taxon>Lepidoptera</taxon>
        <taxon>Glossata</taxon>
        <taxon>Ditrysia</taxon>
        <taxon>Papilionoidea</taxon>
        <taxon>Nymphalidae</taxon>
        <taxon>Satyrinae</taxon>
        <taxon>Satyrini</taxon>
        <taxon>Mycalesina</taxon>
        <taxon>Bicyclus</taxon>
    </lineage>
</organism>
<dbReference type="SUPFAM" id="SSF52540">
    <property type="entry name" value="P-loop containing nucleoside triphosphate hydrolases"/>
    <property type="match status" value="1"/>
</dbReference>
<reference evidence="5" key="1">
    <citation type="submission" date="2025-08" db="UniProtKB">
        <authorList>
            <consortium name="RefSeq"/>
        </authorList>
    </citation>
    <scope>IDENTIFICATION</scope>
</reference>
<feature type="signal peptide" evidence="2">
    <location>
        <begin position="1"/>
        <end position="22"/>
    </location>
</feature>
<dbReference type="InterPro" id="IPR010448">
    <property type="entry name" value="Torsin"/>
</dbReference>
<dbReference type="PANTHER" id="PTHR10760:SF2">
    <property type="entry name" value="LD13476P-RELATED"/>
    <property type="match status" value="1"/>
</dbReference>
<dbReference type="SMART" id="SM00382">
    <property type="entry name" value="AAA"/>
    <property type="match status" value="1"/>
</dbReference>
<dbReference type="Gene3D" id="3.40.50.300">
    <property type="entry name" value="P-loop containing nucleotide triphosphate hydrolases"/>
    <property type="match status" value="1"/>
</dbReference>
<gene>
    <name evidence="5" type="primary">LOC112055418</name>
</gene>